<protein>
    <submittedName>
        <fullName evidence="3">Phage protein</fullName>
    </submittedName>
</protein>
<dbReference type="Proteomes" id="UP000198604">
    <property type="component" value="Unassembled WGS sequence"/>
</dbReference>
<organism evidence="3 4">
    <name type="scientific">Streptococcus varani</name>
    <dbReference type="NCBI Taxonomy" id="1608583"/>
    <lineage>
        <taxon>Bacteria</taxon>
        <taxon>Bacillati</taxon>
        <taxon>Bacillota</taxon>
        <taxon>Bacilli</taxon>
        <taxon>Lactobacillales</taxon>
        <taxon>Streptococcaceae</taxon>
        <taxon>Streptococcus</taxon>
    </lineage>
</organism>
<evidence type="ECO:0000256" key="2">
    <source>
        <dbReference type="SAM" id="MobiDB-lite"/>
    </source>
</evidence>
<dbReference type="Pfam" id="PF14265">
    <property type="entry name" value="DUF4355"/>
    <property type="match status" value="1"/>
</dbReference>
<sequence>MSDFKAITTQEELESIVKARVAREREKFSDYDQLKTKVADFEAKEANYQSTIESLKTEKTELSGQIDTLNGELKQTKVQSLRQRMATEYGLPLDLADRLQGEDEDSLKADAESLSAVIKPPQPTPPAKSNEPTISDSKEVALKEVVRNLTNKGD</sequence>
<evidence type="ECO:0000313" key="4">
    <source>
        <dbReference type="Proteomes" id="UP000198604"/>
    </source>
</evidence>
<dbReference type="STRING" id="1608583.BN1356_02226"/>
<keyword evidence="1" id="KW-0175">Coiled coil</keyword>
<name>A0A0E4CTM7_9STRE</name>
<evidence type="ECO:0000256" key="1">
    <source>
        <dbReference type="SAM" id="Coils"/>
    </source>
</evidence>
<feature type="region of interest" description="Disordered" evidence="2">
    <location>
        <begin position="100"/>
        <end position="141"/>
    </location>
</feature>
<evidence type="ECO:0000313" key="3">
    <source>
        <dbReference type="EMBL" id="CQR25879.1"/>
    </source>
</evidence>
<keyword evidence="4" id="KW-1185">Reference proteome</keyword>
<feature type="compositionally biased region" description="Basic and acidic residues" evidence="2">
    <location>
        <begin position="100"/>
        <end position="111"/>
    </location>
</feature>
<feature type="coiled-coil region" evidence="1">
    <location>
        <begin position="31"/>
        <end position="79"/>
    </location>
</feature>
<dbReference type="OrthoDB" id="1727344at2"/>
<dbReference type="EMBL" id="CTEN01000004">
    <property type="protein sequence ID" value="CQR25879.1"/>
    <property type="molecule type" value="Genomic_DNA"/>
</dbReference>
<gene>
    <name evidence="3" type="ORF">BN1356_02226</name>
</gene>
<reference evidence="4" key="1">
    <citation type="submission" date="2015-03" db="EMBL/GenBank/DDBJ databases">
        <authorList>
            <person name="Urmite Genomes"/>
        </authorList>
    </citation>
    <scope>NUCLEOTIDE SEQUENCE [LARGE SCALE GENOMIC DNA]</scope>
    <source>
        <strain evidence="4">FF10</strain>
    </source>
</reference>
<dbReference type="RefSeq" id="WP_093651383.1">
    <property type="nucleotide sequence ID" value="NZ_CTEN01000004.1"/>
</dbReference>
<dbReference type="InterPro" id="IPR025580">
    <property type="entry name" value="Gp46"/>
</dbReference>
<accession>A0A0E4CTM7</accession>
<proteinExistence type="predicted"/>
<dbReference type="AlphaFoldDB" id="A0A0E4CTM7"/>